<keyword evidence="2" id="KW-0472">Membrane</keyword>
<evidence type="ECO:0000256" key="1">
    <source>
        <dbReference type="SAM" id="MobiDB-lite"/>
    </source>
</evidence>
<accession>A0ABS2IPI2</accession>
<keyword evidence="2" id="KW-0812">Transmembrane</keyword>
<protein>
    <submittedName>
        <fullName evidence="3">Uncharacterized protein</fullName>
    </submittedName>
</protein>
<evidence type="ECO:0000256" key="2">
    <source>
        <dbReference type="SAM" id="Phobius"/>
    </source>
</evidence>
<evidence type="ECO:0000313" key="4">
    <source>
        <dbReference type="Proteomes" id="UP001518872"/>
    </source>
</evidence>
<dbReference type="RefSeq" id="WP_204924298.1">
    <property type="nucleotide sequence ID" value="NZ_JAFEUC010000003.1"/>
</dbReference>
<reference evidence="3 4" key="1">
    <citation type="submission" date="2021-02" db="EMBL/GenBank/DDBJ databases">
        <authorList>
            <person name="Ra J.-S."/>
        </authorList>
    </citation>
    <scope>NUCLEOTIDE SEQUENCE [LARGE SCALE GENOMIC DNA]</scope>
    <source>
        <strain evidence="3 4">MMS20-R1-14</strain>
    </source>
</reference>
<comment type="caution">
    <text evidence="3">The sequence shown here is derived from an EMBL/GenBank/DDBJ whole genome shotgun (WGS) entry which is preliminary data.</text>
</comment>
<gene>
    <name evidence="3" type="ORF">JQX11_07735</name>
</gene>
<sequence>MDANSVTAISATVIAVASLCVSIMETRANRRHHHHSVRPLLAFDCFRRSGQLAGIRVRNCGLGPAIIRSTTFYLDGDEVGPWEKPTVDPLRDTFGKWPDFTSLRRDVPIPVGQEIVLFAVDDYEPARDADLWRAVTHRIRIRVRYGSVYGDERHEAWFEGSPGHEWEPAVAGRHPDQDDHDERH</sequence>
<dbReference type="EMBL" id="JAFEUC010000003">
    <property type="protein sequence ID" value="MBM7076238.1"/>
    <property type="molecule type" value="Genomic_DNA"/>
</dbReference>
<organism evidence="3 4">
    <name type="scientific">Micromonospora humida</name>
    <dbReference type="NCBI Taxonomy" id="2809018"/>
    <lineage>
        <taxon>Bacteria</taxon>
        <taxon>Bacillati</taxon>
        <taxon>Actinomycetota</taxon>
        <taxon>Actinomycetes</taxon>
        <taxon>Micromonosporales</taxon>
        <taxon>Micromonosporaceae</taxon>
        <taxon>Micromonospora</taxon>
    </lineage>
</organism>
<feature type="transmembrane region" description="Helical" evidence="2">
    <location>
        <begin position="6"/>
        <end position="24"/>
    </location>
</feature>
<dbReference type="Proteomes" id="UP001518872">
    <property type="component" value="Unassembled WGS sequence"/>
</dbReference>
<feature type="region of interest" description="Disordered" evidence="1">
    <location>
        <begin position="160"/>
        <end position="184"/>
    </location>
</feature>
<proteinExistence type="predicted"/>
<keyword evidence="2" id="KW-1133">Transmembrane helix</keyword>
<evidence type="ECO:0000313" key="3">
    <source>
        <dbReference type="EMBL" id="MBM7076238.1"/>
    </source>
</evidence>
<keyword evidence="4" id="KW-1185">Reference proteome</keyword>
<name>A0ABS2IPI2_9ACTN</name>